<dbReference type="Proteomes" id="UP000434957">
    <property type="component" value="Unassembled WGS sequence"/>
</dbReference>
<name>A0A6A4BPR0_9STRA</name>
<keyword evidence="2" id="KW-1185">Reference proteome</keyword>
<protein>
    <submittedName>
        <fullName evidence="1">Uncharacterized protein</fullName>
    </submittedName>
</protein>
<reference evidence="1 2" key="1">
    <citation type="submission" date="2018-08" db="EMBL/GenBank/DDBJ databases">
        <title>Genomic investigation of the strawberry pathogen Phytophthora fragariae indicates pathogenicity is determined by transcriptional variation in three key races.</title>
        <authorList>
            <person name="Adams T.M."/>
            <person name="Armitage A.D."/>
            <person name="Sobczyk M.K."/>
            <person name="Bates H.J."/>
            <person name="Dunwell J.M."/>
            <person name="Nellist C.F."/>
            <person name="Harrison R.J."/>
        </authorList>
    </citation>
    <scope>NUCLEOTIDE SEQUENCE [LARGE SCALE GENOMIC DNA]</scope>
    <source>
        <strain evidence="1 2">SCRP333</strain>
    </source>
</reference>
<organism evidence="1 2">
    <name type="scientific">Phytophthora rubi</name>
    <dbReference type="NCBI Taxonomy" id="129364"/>
    <lineage>
        <taxon>Eukaryota</taxon>
        <taxon>Sar</taxon>
        <taxon>Stramenopiles</taxon>
        <taxon>Oomycota</taxon>
        <taxon>Peronosporomycetes</taxon>
        <taxon>Peronosporales</taxon>
        <taxon>Peronosporaceae</taxon>
        <taxon>Phytophthora</taxon>
    </lineage>
</organism>
<comment type="caution">
    <text evidence="1">The sequence shown here is derived from an EMBL/GenBank/DDBJ whole genome shotgun (WGS) entry which is preliminary data.</text>
</comment>
<accession>A0A6A4BPR0</accession>
<sequence>MRSVCGFVTLKGGWAWVPGFRATIGHRTCIYTRRLSGTREGLALLRYGKILS</sequence>
<dbReference type="EMBL" id="QXFT01004471">
    <property type="protein sequence ID" value="KAE9277783.1"/>
    <property type="molecule type" value="Genomic_DNA"/>
</dbReference>
<evidence type="ECO:0000313" key="2">
    <source>
        <dbReference type="Proteomes" id="UP000434957"/>
    </source>
</evidence>
<gene>
    <name evidence="1" type="ORF">PR003_g28695</name>
</gene>
<proteinExistence type="predicted"/>
<evidence type="ECO:0000313" key="1">
    <source>
        <dbReference type="EMBL" id="KAE9277783.1"/>
    </source>
</evidence>
<dbReference type="AlphaFoldDB" id="A0A6A4BPR0"/>